<feature type="region of interest" description="Disordered" evidence="1">
    <location>
        <begin position="1"/>
        <end position="60"/>
    </location>
</feature>
<protein>
    <submittedName>
        <fullName evidence="2">Uncharacterized protein</fullName>
    </submittedName>
</protein>
<organism evidence="2 3">
    <name type="scientific">Marchantia polymorpha</name>
    <name type="common">Common liverwort</name>
    <name type="synonym">Marchantia aquatica</name>
    <dbReference type="NCBI Taxonomy" id="3197"/>
    <lineage>
        <taxon>Eukaryota</taxon>
        <taxon>Viridiplantae</taxon>
        <taxon>Streptophyta</taxon>
        <taxon>Embryophyta</taxon>
        <taxon>Marchantiophyta</taxon>
        <taxon>Marchantiopsida</taxon>
        <taxon>Marchantiidae</taxon>
        <taxon>Marchantiales</taxon>
        <taxon>Marchantiaceae</taxon>
        <taxon>Marchantia</taxon>
    </lineage>
</organism>
<feature type="compositionally biased region" description="Basic and acidic residues" evidence="1">
    <location>
        <begin position="39"/>
        <end position="51"/>
    </location>
</feature>
<name>A0A2R6XSH0_MARPO</name>
<evidence type="ECO:0000313" key="3">
    <source>
        <dbReference type="Proteomes" id="UP000244005"/>
    </source>
</evidence>
<keyword evidence="3" id="KW-1185">Reference proteome</keyword>
<dbReference type="Proteomes" id="UP000244005">
    <property type="component" value="Unassembled WGS sequence"/>
</dbReference>
<accession>A0A2R6XSH0</accession>
<feature type="compositionally biased region" description="Basic and acidic residues" evidence="1">
    <location>
        <begin position="1"/>
        <end position="11"/>
    </location>
</feature>
<gene>
    <name evidence="2" type="ORF">MARPO_0004s0281</name>
</gene>
<sequence length="182" mass="19814">MPWRGAREPGAARDPSPSGQAGPGRAGGRHQLLWLRPGPGRDVKAKAESRGSGESTDQMSRILAVTPAAEKICYYYGGHRSASQRGDRGACRSDGREMRELWERALKWSALLTWRAGIQFVLSLLYFILFPAPEFRSPGPALAPGESPAPPPCGRCFAFATLFRFVCPPLLPPPSQPSLFPL</sequence>
<evidence type="ECO:0000256" key="1">
    <source>
        <dbReference type="SAM" id="MobiDB-lite"/>
    </source>
</evidence>
<reference evidence="3" key="1">
    <citation type="journal article" date="2017" name="Cell">
        <title>Insights into land plant evolution garnered from the Marchantia polymorpha genome.</title>
        <authorList>
            <person name="Bowman J.L."/>
            <person name="Kohchi T."/>
            <person name="Yamato K.T."/>
            <person name="Jenkins J."/>
            <person name="Shu S."/>
            <person name="Ishizaki K."/>
            <person name="Yamaoka S."/>
            <person name="Nishihama R."/>
            <person name="Nakamura Y."/>
            <person name="Berger F."/>
            <person name="Adam C."/>
            <person name="Aki S.S."/>
            <person name="Althoff F."/>
            <person name="Araki T."/>
            <person name="Arteaga-Vazquez M.A."/>
            <person name="Balasubrmanian S."/>
            <person name="Barry K."/>
            <person name="Bauer D."/>
            <person name="Boehm C.R."/>
            <person name="Briginshaw L."/>
            <person name="Caballero-Perez J."/>
            <person name="Catarino B."/>
            <person name="Chen F."/>
            <person name="Chiyoda S."/>
            <person name="Chovatia M."/>
            <person name="Davies K.M."/>
            <person name="Delmans M."/>
            <person name="Demura T."/>
            <person name="Dierschke T."/>
            <person name="Dolan L."/>
            <person name="Dorantes-Acosta A.E."/>
            <person name="Eklund D.M."/>
            <person name="Florent S.N."/>
            <person name="Flores-Sandoval E."/>
            <person name="Fujiyama A."/>
            <person name="Fukuzawa H."/>
            <person name="Galik B."/>
            <person name="Grimanelli D."/>
            <person name="Grimwood J."/>
            <person name="Grossniklaus U."/>
            <person name="Hamada T."/>
            <person name="Haseloff J."/>
            <person name="Hetherington A.J."/>
            <person name="Higo A."/>
            <person name="Hirakawa Y."/>
            <person name="Hundley H.N."/>
            <person name="Ikeda Y."/>
            <person name="Inoue K."/>
            <person name="Inoue S.I."/>
            <person name="Ishida S."/>
            <person name="Jia Q."/>
            <person name="Kakita M."/>
            <person name="Kanazawa T."/>
            <person name="Kawai Y."/>
            <person name="Kawashima T."/>
            <person name="Kennedy M."/>
            <person name="Kinose K."/>
            <person name="Kinoshita T."/>
            <person name="Kohara Y."/>
            <person name="Koide E."/>
            <person name="Komatsu K."/>
            <person name="Kopischke S."/>
            <person name="Kubo M."/>
            <person name="Kyozuka J."/>
            <person name="Lagercrantz U."/>
            <person name="Lin S.S."/>
            <person name="Lindquist E."/>
            <person name="Lipzen A.M."/>
            <person name="Lu C.W."/>
            <person name="De Luna E."/>
            <person name="Martienssen R.A."/>
            <person name="Minamino N."/>
            <person name="Mizutani M."/>
            <person name="Mizutani M."/>
            <person name="Mochizuki N."/>
            <person name="Monte I."/>
            <person name="Mosher R."/>
            <person name="Nagasaki H."/>
            <person name="Nakagami H."/>
            <person name="Naramoto S."/>
            <person name="Nishitani K."/>
            <person name="Ohtani M."/>
            <person name="Okamoto T."/>
            <person name="Okumura M."/>
            <person name="Phillips J."/>
            <person name="Pollak B."/>
            <person name="Reinders A."/>
            <person name="Rovekamp M."/>
            <person name="Sano R."/>
            <person name="Sawa S."/>
            <person name="Schmid M.W."/>
            <person name="Shirakawa M."/>
            <person name="Solano R."/>
            <person name="Spunde A."/>
            <person name="Suetsugu N."/>
            <person name="Sugano S."/>
            <person name="Sugiyama A."/>
            <person name="Sun R."/>
            <person name="Suzuki Y."/>
            <person name="Takenaka M."/>
            <person name="Takezawa D."/>
            <person name="Tomogane H."/>
            <person name="Tsuzuki M."/>
            <person name="Ueda T."/>
            <person name="Umeda M."/>
            <person name="Ward J.M."/>
            <person name="Watanabe Y."/>
            <person name="Yazaki K."/>
            <person name="Yokoyama R."/>
            <person name="Yoshitake Y."/>
            <person name="Yotsui I."/>
            <person name="Zachgo S."/>
            <person name="Schmutz J."/>
        </authorList>
    </citation>
    <scope>NUCLEOTIDE SEQUENCE [LARGE SCALE GENOMIC DNA]</scope>
    <source>
        <strain evidence="3">Tak-1</strain>
    </source>
</reference>
<dbReference type="AlphaFoldDB" id="A0A2R6XSH0"/>
<proteinExistence type="predicted"/>
<evidence type="ECO:0000313" key="2">
    <source>
        <dbReference type="EMBL" id="PTQ49054.1"/>
    </source>
</evidence>
<dbReference type="Gramene" id="Mp3g13900.1">
    <property type="protein sequence ID" value="Mp3g13900.1.cds1"/>
    <property type="gene ID" value="Mp3g13900"/>
</dbReference>
<dbReference type="EMBL" id="KZ772676">
    <property type="protein sequence ID" value="PTQ49054.1"/>
    <property type="molecule type" value="Genomic_DNA"/>
</dbReference>